<dbReference type="PANTHER" id="PTHR15020:SF50">
    <property type="entry name" value="UPF0659 PROTEIN YMR090W"/>
    <property type="match status" value="1"/>
</dbReference>
<dbReference type="InterPro" id="IPR016040">
    <property type="entry name" value="NAD(P)-bd_dom"/>
</dbReference>
<evidence type="ECO:0000313" key="3">
    <source>
        <dbReference type="Proteomes" id="UP001238973"/>
    </source>
</evidence>
<dbReference type="AlphaFoldDB" id="A0AAJ1QNQ5"/>
<dbReference type="InterPro" id="IPR036291">
    <property type="entry name" value="NAD(P)-bd_dom_sf"/>
</dbReference>
<accession>A0AAJ1QNQ5</accession>
<evidence type="ECO:0000313" key="2">
    <source>
        <dbReference type="EMBL" id="MDM5284786.1"/>
    </source>
</evidence>
<organism evidence="2 3">
    <name type="scientific">Peribacillus frigoritolerans</name>
    <dbReference type="NCBI Taxonomy" id="450367"/>
    <lineage>
        <taxon>Bacteria</taxon>
        <taxon>Bacillati</taxon>
        <taxon>Bacillota</taxon>
        <taxon>Bacilli</taxon>
        <taxon>Bacillales</taxon>
        <taxon>Bacillaceae</taxon>
        <taxon>Peribacillus</taxon>
    </lineage>
</organism>
<gene>
    <name evidence="2" type="ORF">QUF85_15975</name>
</gene>
<protein>
    <submittedName>
        <fullName evidence="2">NAD(P)H-binding protein</fullName>
    </submittedName>
</protein>
<dbReference type="Gene3D" id="3.40.50.720">
    <property type="entry name" value="NAD(P)-binding Rossmann-like Domain"/>
    <property type="match status" value="1"/>
</dbReference>
<dbReference type="SUPFAM" id="SSF51735">
    <property type="entry name" value="NAD(P)-binding Rossmann-fold domains"/>
    <property type="match status" value="1"/>
</dbReference>
<proteinExistence type="predicted"/>
<dbReference type="EMBL" id="JAUCFI010000003">
    <property type="protein sequence ID" value="MDM5284786.1"/>
    <property type="molecule type" value="Genomic_DNA"/>
</dbReference>
<feature type="domain" description="NAD(P)-binding" evidence="1">
    <location>
        <begin position="12"/>
        <end position="185"/>
    </location>
</feature>
<sequence length="209" mass="23026">MRVLVIGTEDMTGEHVVKQLADRHHNPVALVGAENKVEEMVKLGARDVVSLERRDFSSAFSGCEAVIYLSSASPRTGEGKPILVDHQSVIDSVEAAKKHGVKRFVLMNTMRAKEMESLDSSTNDVKYHSEELLKQEKLTYTVIRTSMPVDKPGIGKVEAGPSIVNDKGEIPKEDIASVLVKALDTEEVFNKTFHVTSGEILIDEALQRL</sequence>
<reference evidence="2" key="1">
    <citation type="submission" date="2023-06" db="EMBL/GenBank/DDBJ databases">
        <title>Comparative genomics of Bacillaceae isolates and their secondary metabolite potential.</title>
        <authorList>
            <person name="Song L."/>
            <person name="Nielsen L.J."/>
            <person name="Mohite O."/>
            <person name="Xu X."/>
            <person name="Weber T."/>
            <person name="Kovacs A.T."/>
        </authorList>
    </citation>
    <scope>NUCLEOTIDE SEQUENCE</scope>
    <source>
        <strain evidence="2">G1S1</strain>
    </source>
</reference>
<comment type="caution">
    <text evidence="2">The sequence shown here is derived from an EMBL/GenBank/DDBJ whole genome shotgun (WGS) entry which is preliminary data.</text>
</comment>
<dbReference type="Proteomes" id="UP001238973">
    <property type="component" value="Unassembled WGS sequence"/>
</dbReference>
<dbReference type="RefSeq" id="WP_063593799.1">
    <property type="nucleotide sequence ID" value="NZ_CP157360.1"/>
</dbReference>
<dbReference type="PANTHER" id="PTHR15020">
    <property type="entry name" value="FLAVIN REDUCTASE-RELATED"/>
    <property type="match status" value="1"/>
</dbReference>
<dbReference type="Pfam" id="PF13460">
    <property type="entry name" value="NAD_binding_10"/>
    <property type="match status" value="1"/>
</dbReference>
<evidence type="ECO:0000259" key="1">
    <source>
        <dbReference type="Pfam" id="PF13460"/>
    </source>
</evidence>
<name>A0AAJ1QNQ5_9BACI</name>